<gene>
    <name evidence="2" type="ORF">ACFQ0F_08380</name>
</gene>
<evidence type="ECO:0000313" key="3">
    <source>
        <dbReference type="Proteomes" id="UP001597044"/>
    </source>
</evidence>
<accession>A0ABW3HHP6</accession>
<organism evidence="2 3">
    <name type="scientific">Paraperlucidibaca wandonensis</name>
    <dbReference type="NCBI Taxonomy" id="1268273"/>
    <lineage>
        <taxon>Bacteria</taxon>
        <taxon>Pseudomonadati</taxon>
        <taxon>Pseudomonadota</taxon>
        <taxon>Gammaproteobacteria</taxon>
        <taxon>Moraxellales</taxon>
        <taxon>Moraxellaceae</taxon>
        <taxon>Paraperlucidibaca</taxon>
    </lineage>
</organism>
<comment type="caution">
    <text evidence="2">The sequence shown here is derived from an EMBL/GenBank/DDBJ whole genome shotgun (WGS) entry which is preliminary data.</text>
</comment>
<dbReference type="RefSeq" id="WP_379071090.1">
    <property type="nucleotide sequence ID" value="NZ_JBHTIT010000001.1"/>
</dbReference>
<keyword evidence="3" id="KW-1185">Reference proteome</keyword>
<dbReference type="Proteomes" id="UP001597044">
    <property type="component" value="Unassembled WGS sequence"/>
</dbReference>
<sequence length="58" mass="6023">MTAITLVLPTQSELDLLSSGGFDAVEAGGYFSFALGAVIAFWLLGKSVGAITNFVKKV</sequence>
<feature type="transmembrane region" description="Helical" evidence="1">
    <location>
        <begin position="27"/>
        <end position="44"/>
    </location>
</feature>
<protein>
    <submittedName>
        <fullName evidence="2">Uncharacterized protein</fullName>
    </submittedName>
</protein>
<keyword evidence="1" id="KW-1133">Transmembrane helix</keyword>
<keyword evidence="1" id="KW-0812">Transmembrane</keyword>
<keyword evidence="1" id="KW-0472">Membrane</keyword>
<evidence type="ECO:0000313" key="2">
    <source>
        <dbReference type="EMBL" id="MFD0950400.1"/>
    </source>
</evidence>
<dbReference type="EMBL" id="JBHTIT010000001">
    <property type="protein sequence ID" value="MFD0950400.1"/>
    <property type="molecule type" value="Genomic_DNA"/>
</dbReference>
<name>A0ABW3HHP6_9GAMM</name>
<evidence type="ECO:0000256" key="1">
    <source>
        <dbReference type="SAM" id="Phobius"/>
    </source>
</evidence>
<reference evidence="3" key="1">
    <citation type="journal article" date="2019" name="Int. J. Syst. Evol. Microbiol.">
        <title>The Global Catalogue of Microorganisms (GCM) 10K type strain sequencing project: providing services to taxonomists for standard genome sequencing and annotation.</title>
        <authorList>
            <consortium name="The Broad Institute Genomics Platform"/>
            <consortium name="The Broad Institute Genome Sequencing Center for Infectious Disease"/>
            <person name="Wu L."/>
            <person name="Ma J."/>
        </authorList>
    </citation>
    <scope>NUCLEOTIDE SEQUENCE [LARGE SCALE GENOMIC DNA]</scope>
    <source>
        <strain evidence="3">CCUG 63419</strain>
    </source>
</reference>
<proteinExistence type="predicted"/>